<dbReference type="Pfam" id="PF13456">
    <property type="entry name" value="RVT_3"/>
    <property type="match status" value="1"/>
</dbReference>
<dbReference type="AlphaFoldDB" id="A0A922AH00"/>
<proteinExistence type="predicted"/>
<accession>A0A922AH00</accession>
<protein>
    <recommendedName>
        <fullName evidence="2">RNase H type-1 domain-containing protein</fullName>
    </recommendedName>
</protein>
<sequence>MGFRDFEFFNTALLAKQAWRIIQFPASLPSQVLKAKYFRNSNFLQSKLGARPSLIWRSIYSSRALIEKGSIWRIGNGRETKIWKDRWLPQPSSYMVQGHGQIMDEEAMVSELIDENTRQWDREKILRLLGPSNAAVIQKIHVSTSGARDRLVWLGTKDGGFTVRSAYHMQRELIAEQKGQSSSGSLDFENWTCFWKLKIPNAVKVFLWRACLDLCLQSMDVWSYGPNRIQKSSVRAESFFKIIEELSDLSRDIWQRRNKLVFEGPFLHPRTLAQRAAHQLKEFKLAQVVSKSNSRVHNNQASIWSPPPEGTVKVNWDAAVSEAYDRVGIGLVARDHGGNVIAIKRVAREGYVAPLMAEALGGLHAAMFAAELNLSSVVLEGDSLQVVQGLSLCGERWDNVGLILLDTRAFFSRFVHCSVSFVRRGGNQKAHCLAREALEVSGESSTRASQPHCNMVSSMSLS</sequence>
<evidence type="ECO:0000259" key="2">
    <source>
        <dbReference type="Pfam" id="PF13456"/>
    </source>
</evidence>
<dbReference type="EMBL" id="CM031838">
    <property type="protein sequence ID" value="KAG6678721.1"/>
    <property type="molecule type" value="Genomic_DNA"/>
</dbReference>
<evidence type="ECO:0000256" key="1">
    <source>
        <dbReference type="SAM" id="MobiDB-lite"/>
    </source>
</evidence>
<dbReference type="InterPro" id="IPR002156">
    <property type="entry name" value="RNaseH_domain"/>
</dbReference>
<gene>
    <name evidence="3" type="ORF">I3842_14G094800</name>
</gene>
<dbReference type="Proteomes" id="UP000811246">
    <property type="component" value="Chromosome 14"/>
</dbReference>
<name>A0A922AH00_CARIL</name>
<dbReference type="InterPro" id="IPR044730">
    <property type="entry name" value="RNase_H-like_dom_plant"/>
</dbReference>
<dbReference type="CDD" id="cd06222">
    <property type="entry name" value="RNase_H_like"/>
    <property type="match status" value="1"/>
</dbReference>
<feature type="region of interest" description="Disordered" evidence="1">
    <location>
        <begin position="443"/>
        <end position="462"/>
    </location>
</feature>
<evidence type="ECO:0000313" key="4">
    <source>
        <dbReference type="Proteomes" id="UP000811246"/>
    </source>
</evidence>
<dbReference type="PANTHER" id="PTHR47074">
    <property type="entry name" value="BNAC02G40300D PROTEIN"/>
    <property type="match status" value="1"/>
</dbReference>
<feature type="domain" description="RNase H type-1" evidence="2">
    <location>
        <begin position="315"/>
        <end position="437"/>
    </location>
</feature>
<organism evidence="3 4">
    <name type="scientific">Carya illinoinensis</name>
    <name type="common">Pecan</name>
    <dbReference type="NCBI Taxonomy" id="32201"/>
    <lineage>
        <taxon>Eukaryota</taxon>
        <taxon>Viridiplantae</taxon>
        <taxon>Streptophyta</taxon>
        <taxon>Embryophyta</taxon>
        <taxon>Tracheophyta</taxon>
        <taxon>Spermatophyta</taxon>
        <taxon>Magnoliopsida</taxon>
        <taxon>eudicotyledons</taxon>
        <taxon>Gunneridae</taxon>
        <taxon>Pentapetalae</taxon>
        <taxon>rosids</taxon>
        <taxon>fabids</taxon>
        <taxon>Fagales</taxon>
        <taxon>Juglandaceae</taxon>
        <taxon>Carya</taxon>
    </lineage>
</organism>
<dbReference type="PANTHER" id="PTHR47074:SF48">
    <property type="entry name" value="POLYNUCLEOTIDYL TRANSFERASE, RIBONUCLEASE H-LIKE SUPERFAMILY PROTEIN"/>
    <property type="match status" value="1"/>
</dbReference>
<dbReference type="InterPro" id="IPR052929">
    <property type="entry name" value="RNase_H-like_EbsB-rel"/>
</dbReference>
<dbReference type="GO" id="GO:0004523">
    <property type="term" value="F:RNA-DNA hybrid ribonuclease activity"/>
    <property type="evidence" value="ECO:0007669"/>
    <property type="project" value="InterPro"/>
</dbReference>
<evidence type="ECO:0000313" key="3">
    <source>
        <dbReference type="EMBL" id="KAG6678721.1"/>
    </source>
</evidence>
<dbReference type="GO" id="GO:0003676">
    <property type="term" value="F:nucleic acid binding"/>
    <property type="evidence" value="ECO:0007669"/>
    <property type="project" value="InterPro"/>
</dbReference>
<comment type="caution">
    <text evidence="3">The sequence shown here is derived from an EMBL/GenBank/DDBJ whole genome shotgun (WGS) entry which is preliminary data.</text>
</comment>
<reference evidence="3" key="1">
    <citation type="submission" date="2021-01" db="EMBL/GenBank/DDBJ databases">
        <authorList>
            <person name="Lovell J.T."/>
            <person name="Bentley N."/>
            <person name="Bhattarai G."/>
            <person name="Jenkins J.W."/>
            <person name="Sreedasyam A."/>
            <person name="Alarcon Y."/>
            <person name="Bock C."/>
            <person name="Boston L."/>
            <person name="Carlson J."/>
            <person name="Cervantes K."/>
            <person name="Clermont K."/>
            <person name="Krom N."/>
            <person name="Kubenka K."/>
            <person name="Mamidi S."/>
            <person name="Mattison C."/>
            <person name="Monteros M."/>
            <person name="Pisani C."/>
            <person name="Plott C."/>
            <person name="Rajasekar S."/>
            <person name="Rhein H.S."/>
            <person name="Rohla C."/>
            <person name="Song M."/>
            <person name="Hilaire R.S."/>
            <person name="Shu S."/>
            <person name="Wells L."/>
            <person name="Wang X."/>
            <person name="Webber J."/>
            <person name="Heerema R.J."/>
            <person name="Klein P."/>
            <person name="Conner P."/>
            <person name="Grauke L."/>
            <person name="Grimwood J."/>
            <person name="Schmutz J."/>
            <person name="Randall J.J."/>
        </authorList>
    </citation>
    <scope>NUCLEOTIDE SEQUENCE</scope>
    <source>
        <tissue evidence="3">Leaf</tissue>
    </source>
</reference>